<comment type="subcellular location">
    <subcellularLocation>
        <location evidence="1">Cell inner membrane</location>
        <topology evidence="1">Multi-pass membrane protein</topology>
    </subcellularLocation>
</comment>
<evidence type="ECO:0000256" key="1">
    <source>
        <dbReference type="ARBA" id="ARBA00004429"/>
    </source>
</evidence>
<dbReference type="AlphaFoldDB" id="A0AAJ4N904"/>
<keyword evidence="3" id="KW-0997">Cell inner membrane</keyword>
<dbReference type="InterPro" id="IPR040423">
    <property type="entry name" value="PEA_transferase"/>
</dbReference>
<feature type="transmembrane region" description="Helical" evidence="8">
    <location>
        <begin position="156"/>
        <end position="179"/>
    </location>
</feature>
<dbReference type="SUPFAM" id="SSF53649">
    <property type="entry name" value="Alkaline phosphatase-like"/>
    <property type="match status" value="1"/>
</dbReference>
<dbReference type="CDD" id="cd16017">
    <property type="entry name" value="LptA"/>
    <property type="match status" value="1"/>
</dbReference>
<feature type="transmembrane region" description="Helical" evidence="8">
    <location>
        <begin position="12"/>
        <end position="33"/>
    </location>
</feature>
<dbReference type="InterPro" id="IPR017850">
    <property type="entry name" value="Alkaline_phosphatase_core_sf"/>
</dbReference>
<evidence type="ECO:0000256" key="4">
    <source>
        <dbReference type="ARBA" id="ARBA00022679"/>
    </source>
</evidence>
<evidence type="ECO:0000313" key="12">
    <source>
        <dbReference type="Proteomes" id="UP000663946"/>
    </source>
</evidence>
<dbReference type="GO" id="GO:0016776">
    <property type="term" value="F:phosphotransferase activity, phosphate group as acceptor"/>
    <property type="evidence" value="ECO:0007669"/>
    <property type="project" value="TreeGrafter"/>
</dbReference>
<dbReference type="Pfam" id="PF00884">
    <property type="entry name" value="Sulfatase"/>
    <property type="match status" value="1"/>
</dbReference>
<dbReference type="InterPro" id="IPR000917">
    <property type="entry name" value="Sulfatase_N"/>
</dbReference>
<keyword evidence="6 8" id="KW-1133">Transmembrane helix</keyword>
<proteinExistence type="predicted"/>
<dbReference type="EMBL" id="CP049222">
    <property type="protein sequence ID" value="QTG17393.1"/>
    <property type="molecule type" value="Genomic_DNA"/>
</dbReference>
<dbReference type="RefSeq" id="WP_333723078.1">
    <property type="nucleotide sequence ID" value="NZ_CP049222.1"/>
</dbReference>
<dbReference type="Proteomes" id="UP000663946">
    <property type="component" value="Plasmid pQ15_94_5"/>
</dbReference>
<reference evidence="11" key="1">
    <citation type="submission" date="2020-02" db="EMBL/GenBank/DDBJ databases">
        <title>Unexpected conservation and global transmission of agrobacterial virulence plasmids.</title>
        <authorList>
            <person name="Weisberg A.J."/>
            <person name="Davis E.W. II"/>
            <person name="Tabima J.R."/>
            <person name="Belcher M.S."/>
            <person name="Miller M."/>
            <person name="Kuo C.-H."/>
            <person name="Loper J.E."/>
            <person name="Grunwald N.J."/>
            <person name="Putnam M.L."/>
            <person name="Chang J.H."/>
        </authorList>
    </citation>
    <scope>NUCLEOTIDE SEQUENCE</scope>
    <source>
        <strain evidence="11">Q15/94</strain>
        <plasmid evidence="11">pQ15_94_5</plasmid>
    </source>
</reference>
<evidence type="ECO:0000256" key="5">
    <source>
        <dbReference type="ARBA" id="ARBA00022692"/>
    </source>
</evidence>
<organism evidence="11 12">
    <name type="scientific">Agrobacterium tumefaciens</name>
    <dbReference type="NCBI Taxonomy" id="358"/>
    <lineage>
        <taxon>Bacteria</taxon>
        <taxon>Pseudomonadati</taxon>
        <taxon>Pseudomonadota</taxon>
        <taxon>Alphaproteobacteria</taxon>
        <taxon>Hyphomicrobiales</taxon>
        <taxon>Rhizobiaceae</taxon>
        <taxon>Rhizobium/Agrobacterium group</taxon>
        <taxon>Agrobacterium</taxon>
        <taxon>Agrobacterium tumefaciens complex</taxon>
    </lineage>
</organism>
<feature type="transmembrane region" description="Helical" evidence="8">
    <location>
        <begin position="81"/>
        <end position="103"/>
    </location>
</feature>
<feature type="transmembrane region" description="Helical" evidence="8">
    <location>
        <begin position="123"/>
        <end position="144"/>
    </location>
</feature>
<dbReference type="GO" id="GO:0009244">
    <property type="term" value="P:lipopolysaccharide core region biosynthetic process"/>
    <property type="evidence" value="ECO:0007669"/>
    <property type="project" value="TreeGrafter"/>
</dbReference>
<evidence type="ECO:0000259" key="10">
    <source>
        <dbReference type="Pfam" id="PF08019"/>
    </source>
</evidence>
<evidence type="ECO:0000313" key="11">
    <source>
        <dbReference type="EMBL" id="QTG17393.1"/>
    </source>
</evidence>
<dbReference type="Pfam" id="PF08019">
    <property type="entry name" value="EptA_B_N"/>
    <property type="match status" value="1"/>
</dbReference>
<evidence type="ECO:0000256" key="8">
    <source>
        <dbReference type="SAM" id="Phobius"/>
    </source>
</evidence>
<dbReference type="InterPro" id="IPR058130">
    <property type="entry name" value="PEA_transf_C"/>
</dbReference>
<evidence type="ECO:0000259" key="9">
    <source>
        <dbReference type="Pfam" id="PF00884"/>
    </source>
</evidence>
<keyword evidence="5 8" id="KW-0812">Transmembrane</keyword>
<keyword evidence="4 11" id="KW-0808">Transferase</keyword>
<dbReference type="PANTHER" id="PTHR30443">
    <property type="entry name" value="INNER MEMBRANE PROTEIN"/>
    <property type="match status" value="1"/>
</dbReference>
<dbReference type="Gene3D" id="3.40.720.10">
    <property type="entry name" value="Alkaline Phosphatase, subunit A"/>
    <property type="match status" value="1"/>
</dbReference>
<dbReference type="NCBIfam" id="NF028537">
    <property type="entry name" value="P_eth_NH2_trans"/>
    <property type="match status" value="1"/>
</dbReference>
<dbReference type="GO" id="GO:0005886">
    <property type="term" value="C:plasma membrane"/>
    <property type="evidence" value="ECO:0007669"/>
    <property type="project" value="UniProtKB-SubCell"/>
</dbReference>
<accession>A0AAJ4N904</accession>
<feature type="domain" description="Phosphoethanolamine transferase N-terminal" evidence="10">
    <location>
        <begin position="61"/>
        <end position="209"/>
    </location>
</feature>
<keyword evidence="2" id="KW-1003">Cell membrane</keyword>
<dbReference type="InterPro" id="IPR012549">
    <property type="entry name" value="EptA-like_N"/>
</dbReference>
<evidence type="ECO:0000256" key="3">
    <source>
        <dbReference type="ARBA" id="ARBA00022519"/>
    </source>
</evidence>
<sequence>MRFGKTDGRKSAFYRPQLGSVTLSVCVALFLLFTSNRTFWSKVHTYLAQEPTSIFMLYIAMIALFTAALTVISTKYVIKPFFIFFVMASAAASWFMDQFGVVIDSDMMRNAYQTTPAEAQHLITWGFVGHLALFAFLPMGLILWVRVVHRPILGKIAHNCAVITGCMLVFTGAAVSYSATYTAAVREHRDIARALNPVTPLVSVVKLFTQVQAEAKIVAQPLGHDAKVVPPVNGSRKPRVTVIVAGETARAQNFSLGGYQRETNPLLAKQDIIYFPETYSCGTATATSLPCMFSKFKRVDYTHEKGLETETLVDVIENSGIKVEWWDNSTGSKGIADRIPFVNLSASNDTRYCKLGECQDGVFLDKLEAWLRNVKQDSVLVLHQMGSHGPAYYLRYPDAFRRFTPDCRTAELGNCKPDEIVNTYDNTILYTDFILSSIIEGLKASSERVQGSMIYMSDHGESLGEQGLYLHGAPYMLAPDVQTKIPFVLWMDRQFEESMGVDRVCLSSNRNSPQSHDNLFNSVLSMMNISSSIYDRSLDIFAECKQFNPS</sequence>
<feature type="domain" description="Sulfatase N-terminal" evidence="9">
    <location>
        <begin position="241"/>
        <end position="529"/>
    </location>
</feature>
<protein>
    <submittedName>
        <fullName evidence="11">Phosphoethanolamine--lipid A transferase</fullName>
    </submittedName>
</protein>
<name>A0AAJ4N904_AGRTU</name>
<geneLocation type="plasmid" evidence="11 12">
    <name>pQ15_94_5</name>
</geneLocation>
<keyword evidence="11" id="KW-0614">Plasmid</keyword>
<keyword evidence="7 8" id="KW-0472">Membrane</keyword>
<dbReference type="PANTHER" id="PTHR30443:SF0">
    <property type="entry name" value="PHOSPHOETHANOLAMINE TRANSFERASE EPTA"/>
    <property type="match status" value="1"/>
</dbReference>
<gene>
    <name evidence="11" type="ORF">G6M86_29330</name>
</gene>
<evidence type="ECO:0000256" key="2">
    <source>
        <dbReference type="ARBA" id="ARBA00022475"/>
    </source>
</evidence>
<evidence type="ECO:0000256" key="7">
    <source>
        <dbReference type="ARBA" id="ARBA00023136"/>
    </source>
</evidence>
<evidence type="ECO:0000256" key="6">
    <source>
        <dbReference type="ARBA" id="ARBA00022989"/>
    </source>
</evidence>
<feature type="transmembrane region" description="Helical" evidence="8">
    <location>
        <begin position="53"/>
        <end position="74"/>
    </location>
</feature>